<dbReference type="InterPro" id="IPR028098">
    <property type="entry name" value="Glyco_trans_4-like_N"/>
</dbReference>
<evidence type="ECO:0000256" key="1">
    <source>
        <dbReference type="ARBA" id="ARBA00022679"/>
    </source>
</evidence>
<dbReference type="PANTHER" id="PTHR46401:SF2">
    <property type="entry name" value="GLYCOSYLTRANSFERASE WBBK-RELATED"/>
    <property type="match status" value="1"/>
</dbReference>
<feature type="domain" description="Glycosyltransferase subfamily 4-like N-terminal" evidence="2">
    <location>
        <begin position="52"/>
        <end position="158"/>
    </location>
</feature>
<dbReference type="GO" id="GO:0009103">
    <property type="term" value="P:lipopolysaccharide biosynthetic process"/>
    <property type="evidence" value="ECO:0007669"/>
    <property type="project" value="TreeGrafter"/>
</dbReference>
<dbReference type="Gene3D" id="3.40.50.2000">
    <property type="entry name" value="Glycogen Phosphorylase B"/>
    <property type="match status" value="2"/>
</dbReference>
<dbReference type="PANTHER" id="PTHR46401">
    <property type="entry name" value="GLYCOSYLTRANSFERASE WBBK-RELATED"/>
    <property type="match status" value="1"/>
</dbReference>
<keyword evidence="1 3" id="KW-0808">Transferase</keyword>
<gene>
    <name evidence="3" type="ORF">AVDCRST_MAG43-1426</name>
</gene>
<dbReference type="Pfam" id="PF13439">
    <property type="entry name" value="Glyco_transf_4"/>
    <property type="match status" value="1"/>
</dbReference>
<dbReference type="SUPFAM" id="SSF53756">
    <property type="entry name" value="UDP-Glycosyltransferase/glycogen phosphorylase"/>
    <property type="match status" value="1"/>
</dbReference>
<sequence>MRIGFNASLLAAGGGYRQTGVSRYIGELLDAMEPLLDETDELAVFGRRIAPIARRPLARIVWEQSILPVTALWQRVDVLHGPLNIIPLAMHAPAVVTVHDLAFLHFPGQLPRARRAYMIAATRLSAGNADRVIAVSERTAADLAAWLPHVQDRIAVIPEAPSPAIERVSGDALDEFKVRSSIGRPYVLAVGTLEPRKNLPFLLRAFAAVSDRFPHDLVLVGPEGWMTGEFHQTLEGLNLGDRVRMTGFVSDQDLGGWYSGADLFVFPSTYEGFGLPTVEAMRCGAPLLVSDSSCFPEVVGGDGMLVSPTDQAAWSDALVAVLTDRTLNAHLRERSLAGAARFSWERTASETLRVYRETAQ</sequence>
<reference evidence="3" key="1">
    <citation type="submission" date="2020-02" db="EMBL/GenBank/DDBJ databases">
        <authorList>
            <person name="Meier V. D."/>
        </authorList>
    </citation>
    <scope>NUCLEOTIDE SEQUENCE</scope>
    <source>
        <strain evidence="3">AVDCRST_MAG43</strain>
    </source>
</reference>
<organism evidence="3">
    <name type="scientific">uncultured Thermomicrobiales bacterium</name>
    <dbReference type="NCBI Taxonomy" id="1645740"/>
    <lineage>
        <taxon>Bacteria</taxon>
        <taxon>Pseudomonadati</taxon>
        <taxon>Thermomicrobiota</taxon>
        <taxon>Thermomicrobia</taxon>
        <taxon>Thermomicrobiales</taxon>
        <taxon>environmental samples</taxon>
    </lineage>
</organism>
<evidence type="ECO:0000313" key="3">
    <source>
        <dbReference type="EMBL" id="CAA9555484.1"/>
    </source>
</evidence>
<dbReference type="Pfam" id="PF13692">
    <property type="entry name" value="Glyco_trans_1_4"/>
    <property type="match status" value="1"/>
</dbReference>
<protein>
    <submittedName>
        <fullName evidence="3">Glycosyl transferase, group 1</fullName>
    </submittedName>
</protein>
<evidence type="ECO:0000259" key="2">
    <source>
        <dbReference type="Pfam" id="PF13439"/>
    </source>
</evidence>
<dbReference type="AlphaFoldDB" id="A0A6J4UQ28"/>
<accession>A0A6J4UQ28</accession>
<name>A0A6J4UQ28_9BACT</name>
<dbReference type="CDD" id="cd03809">
    <property type="entry name" value="GT4_MtfB-like"/>
    <property type="match status" value="1"/>
</dbReference>
<dbReference type="GO" id="GO:0016757">
    <property type="term" value="F:glycosyltransferase activity"/>
    <property type="evidence" value="ECO:0007669"/>
    <property type="project" value="TreeGrafter"/>
</dbReference>
<proteinExistence type="predicted"/>
<dbReference type="FunFam" id="3.40.50.2000:FF:000119">
    <property type="entry name" value="Glycosyl transferase group 1"/>
    <property type="match status" value="1"/>
</dbReference>
<dbReference type="EMBL" id="CADCWI010000076">
    <property type="protein sequence ID" value="CAA9555484.1"/>
    <property type="molecule type" value="Genomic_DNA"/>
</dbReference>